<dbReference type="OrthoDB" id="438440at2759"/>
<evidence type="ECO:0000313" key="2">
    <source>
        <dbReference type="EMBL" id="CAB9524214.1"/>
    </source>
</evidence>
<name>A0A9N8EQF0_9STRA</name>
<dbReference type="Gene3D" id="3.40.50.1820">
    <property type="entry name" value="alpha/beta hydrolase"/>
    <property type="match status" value="1"/>
</dbReference>
<dbReference type="Pfam" id="PF01764">
    <property type="entry name" value="Lipase_3"/>
    <property type="match status" value="1"/>
</dbReference>
<dbReference type="Proteomes" id="UP001153069">
    <property type="component" value="Unassembled WGS sequence"/>
</dbReference>
<accession>A0A9N8EQF0</accession>
<dbReference type="InterPro" id="IPR002921">
    <property type="entry name" value="Fungal_lipase-type"/>
</dbReference>
<comment type="caution">
    <text evidence="2">The sequence shown here is derived from an EMBL/GenBank/DDBJ whole genome shotgun (WGS) entry which is preliminary data.</text>
</comment>
<evidence type="ECO:0000259" key="1">
    <source>
        <dbReference type="Pfam" id="PF01764"/>
    </source>
</evidence>
<sequence length="608" mass="67911">MEHTNVGKICMHVEIDDVLNHGESHEAVLVVSTETADHWILKENFMWIGSDRADIPKIQHGEVHLLSERFPHSDRNIRRPHKHEFRIPLEDVTAGAMSVPYYVALHPIIVQGESKPKTPRTDNLHSSYLRQPSTAEMRQNENDEIISTNKGGIWLTEFILNFMLPETSAPSSKTFSIPELTNMQQERRLYEFSRREPNAACFSTPSMDIGRSIGNTPTSDLFTEDFLFQFHIASVLASGVVYEANLMEKIDYYKTLYERFAAFDDGLNDVALVAKVEDVCYGVFRGTVESNLADVAQNFIYGFRQVPGTTCYVRRGYYDAYFTDYQVDFETELKDCVGSCNNGNGGCELILAGASQGGANAVVGSMHLYEKYDPIVFTFGAPRVFLPTSPFEEHTPCTSFNKEKQYHFVLTDSFLKAYDPVPSYYAYWTKNVGREILFDGEGNFNDQGVAETFLSRRAPGSQVVHSRTNYQVKTIEAYENACLPTPVSGWVDGHWCSEDSTCQPSSFCSDDGYCTPRSEAGSPCDKNAACLTNFCSSVAKVCLVERSGKSLTSNGASCWRNQDCTSGRCEGYIGFSRCRAPLETGQPCNEHSDCLSSHCAGLLFGSCL</sequence>
<dbReference type="AlphaFoldDB" id="A0A9N8EQF0"/>
<feature type="domain" description="Fungal lipase-type" evidence="1">
    <location>
        <begin position="283"/>
        <end position="385"/>
    </location>
</feature>
<dbReference type="SUPFAM" id="SSF53474">
    <property type="entry name" value="alpha/beta-Hydrolases"/>
    <property type="match status" value="1"/>
</dbReference>
<protein>
    <recommendedName>
        <fullName evidence="1">Fungal lipase-type domain-containing protein</fullName>
    </recommendedName>
</protein>
<dbReference type="InterPro" id="IPR029058">
    <property type="entry name" value="AB_hydrolase_fold"/>
</dbReference>
<keyword evidence="3" id="KW-1185">Reference proteome</keyword>
<reference evidence="2" key="1">
    <citation type="submission" date="2020-06" db="EMBL/GenBank/DDBJ databases">
        <authorList>
            <consortium name="Plant Systems Biology data submission"/>
        </authorList>
    </citation>
    <scope>NUCLEOTIDE SEQUENCE</scope>
    <source>
        <strain evidence="2">D6</strain>
    </source>
</reference>
<organism evidence="2 3">
    <name type="scientific">Seminavis robusta</name>
    <dbReference type="NCBI Taxonomy" id="568900"/>
    <lineage>
        <taxon>Eukaryota</taxon>
        <taxon>Sar</taxon>
        <taxon>Stramenopiles</taxon>
        <taxon>Ochrophyta</taxon>
        <taxon>Bacillariophyta</taxon>
        <taxon>Bacillariophyceae</taxon>
        <taxon>Bacillariophycidae</taxon>
        <taxon>Naviculales</taxon>
        <taxon>Naviculaceae</taxon>
        <taxon>Seminavis</taxon>
    </lineage>
</organism>
<evidence type="ECO:0000313" key="3">
    <source>
        <dbReference type="Proteomes" id="UP001153069"/>
    </source>
</evidence>
<dbReference type="EMBL" id="CAICTM010001506">
    <property type="protein sequence ID" value="CAB9524214.1"/>
    <property type="molecule type" value="Genomic_DNA"/>
</dbReference>
<gene>
    <name evidence="2" type="ORF">SEMRO_1508_G278450.1</name>
</gene>
<proteinExistence type="predicted"/>
<dbReference type="GO" id="GO:0006629">
    <property type="term" value="P:lipid metabolic process"/>
    <property type="evidence" value="ECO:0007669"/>
    <property type="project" value="InterPro"/>
</dbReference>